<evidence type="ECO:0000256" key="2">
    <source>
        <dbReference type="SAM" id="SignalP"/>
    </source>
</evidence>
<feature type="coiled-coil region" evidence="1">
    <location>
        <begin position="159"/>
        <end position="233"/>
    </location>
</feature>
<accession>A0A3L0YCT5</accession>
<evidence type="ECO:0008006" key="4">
    <source>
        <dbReference type="Google" id="ProtNLM"/>
    </source>
</evidence>
<gene>
    <name evidence="3" type="ORF">D9F05_11330</name>
</gene>
<feature type="signal peptide" evidence="2">
    <location>
        <begin position="1"/>
        <end position="26"/>
    </location>
</feature>
<keyword evidence="1" id="KW-0175">Coiled coil</keyword>
<evidence type="ECO:0000256" key="1">
    <source>
        <dbReference type="SAM" id="Coils"/>
    </source>
</evidence>
<keyword evidence="2" id="KW-0732">Signal</keyword>
<evidence type="ECO:0000313" key="3">
    <source>
        <dbReference type="EMBL" id="MHO04963.1"/>
    </source>
</evidence>
<organism evidence="3">
    <name type="scientific">Escherichia coli</name>
    <dbReference type="NCBI Taxonomy" id="562"/>
    <lineage>
        <taxon>Bacteria</taxon>
        <taxon>Pseudomonadati</taxon>
        <taxon>Pseudomonadota</taxon>
        <taxon>Gammaproteobacteria</taxon>
        <taxon>Enterobacterales</taxon>
        <taxon>Enterobacteriaceae</taxon>
        <taxon>Escherichia</taxon>
    </lineage>
</organism>
<comment type="caution">
    <text evidence="3">The sequence shown here is derived from an EMBL/GenBank/DDBJ whole genome shotgun (WGS) entry which is preliminary data.</text>
</comment>
<sequence>MKITARRTAICLMVSASLILSGCASTGSSMTGNQPATDSRLTNGQEAEFFSASGFQACAVAAGMGVAACMLLKSEEKTQCAIKAGIAACGVAMGANYYLDSRRAEYANTTDRLQAMNNDIQKDTEVVVARTNTAKQVIADNSKTLTQIAKDKDQAGFDKAVAQRQLGKVDADLAQLNKELTNMRKKAAEYQQVAKSEQSEATEAELAMVNTKVLELNKQIAVLEQEVNGLYDQRSAITVG</sequence>
<proteinExistence type="predicted"/>
<feature type="chain" id="PRO_5017931330" description="Lipoprotein" evidence="2">
    <location>
        <begin position="27"/>
        <end position="240"/>
    </location>
</feature>
<dbReference type="AlphaFoldDB" id="A0A3L0YCT5"/>
<dbReference type="PROSITE" id="PS51257">
    <property type="entry name" value="PROKAR_LIPOPROTEIN"/>
    <property type="match status" value="1"/>
</dbReference>
<reference evidence="3" key="1">
    <citation type="submission" date="2018-10" db="EMBL/GenBank/DDBJ databases">
        <authorList>
            <consortium name="NARMS: The National Antimicrobial Resistance Monitoring System"/>
        </authorList>
    </citation>
    <scope>NUCLEOTIDE SEQUENCE [LARGE SCALE GENOMIC DNA]</scope>
    <source>
        <strain evidence="3">CVM N17EC0388</strain>
    </source>
</reference>
<protein>
    <recommendedName>
        <fullName evidence="4">Lipoprotein</fullName>
    </recommendedName>
</protein>
<dbReference type="EMBL" id="RNRV01000017">
    <property type="protein sequence ID" value="MHO04963.1"/>
    <property type="molecule type" value="Genomic_DNA"/>
</dbReference>
<name>A0A3L0YCT5_ECOLX</name>